<evidence type="ECO:0000256" key="5">
    <source>
        <dbReference type="SAM" id="MobiDB-lite"/>
    </source>
</evidence>
<dbReference type="FunFam" id="4.10.520.10:FF:000001">
    <property type="entry name" value="DNA-binding protein HU"/>
    <property type="match status" value="1"/>
</dbReference>
<dbReference type="InterPro" id="IPR010992">
    <property type="entry name" value="IHF-like_DNA-bd_dom_sf"/>
</dbReference>
<evidence type="ECO:0000313" key="7">
    <source>
        <dbReference type="Proteomes" id="UP000094271"/>
    </source>
</evidence>
<dbReference type="InterPro" id="IPR020816">
    <property type="entry name" value="Histone-like_DNA-bd_CS"/>
</dbReference>
<accession>A0A1E3UPJ3</accession>
<reference evidence="6 7" key="1">
    <citation type="submission" date="2016-08" db="EMBL/GenBank/DDBJ databases">
        <authorList>
            <person name="Seilhamer J.J."/>
        </authorList>
    </citation>
    <scope>NUCLEOTIDE SEQUENCE [LARGE SCALE GENOMIC DNA]</scope>
    <source>
        <strain evidence="6 7">NML150140-1</strain>
    </source>
</reference>
<dbReference type="PROSITE" id="PS00045">
    <property type="entry name" value="HISTONE_LIKE"/>
    <property type="match status" value="1"/>
</dbReference>
<dbReference type="GO" id="GO:0010467">
    <property type="term" value="P:gene expression"/>
    <property type="evidence" value="ECO:0007669"/>
    <property type="project" value="UniProtKB-ARBA"/>
</dbReference>
<keyword evidence="3 6" id="KW-0238">DNA-binding</keyword>
<name>A0A1E3UPJ3_9FIRM</name>
<dbReference type="Pfam" id="PF00216">
    <property type="entry name" value="Bac_DNA_binding"/>
    <property type="match status" value="1"/>
</dbReference>
<gene>
    <name evidence="6" type="ORF">BEI59_05875</name>
</gene>
<dbReference type="PRINTS" id="PR01727">
    <property type="entry name" value="DNABINDINGHU"/>
</dbReference>
<dbReference type="GO" id="GO:1990178">
    <property type="term" value="C:HU-DNA complex"/>
    <property type="evidence" value="ECO:0007669"/>
    <property type="project" value="UniProtKB-ARBA"/>
</dbReference>
<protein>
    <submittedName>
        <fullName evidence="6">DNA-binding protein</fullName>
    </submittedName>
</protein>
<organism evidence="6 7">
    <name type="scientific">Eisenbergiella tayi</name>
    <dbReference type="NCBI Taxonomy" id="1432052"/>
    <lineage>
        <taxon>Bacteria</taxon>
        <taxon>Bacillati</taxon>
        <taxon>Bacillota</taxon>
        <taxon>Clostridia</taxon>
        <taxon>Lachnospirales</taxon>
        <taxon>Lachnospiraceae</taxon>
        <taxon>Eisenbergiella</taxon>
    </lineage>
</organism>
<dbReference type="SUPFAM" id="SSF47729">
    <property type="entry name" value="IHF-like DNA-binding proteins"/>
    <property type="match status" value="1"/>
</dbReference>
<dbReference type="EMBL" id="MEHA01000003">
    <property type="protein sequence ID" value="ODR54082.1"/>
    <property type="molecule type" value="Genomic_DNA"/>
</dbReference>
<evidence type="ECO:0000256" key="2">
    <source>
        <dbReference type="ARBA" id="ARBA00023067"/>
    </source>
</evidence>
<dbReference type="Proteomes" id="UP000094271">
    <property type="component" value="Unassembled WGS sequence"/>
</dbReference>
<evidence type="ECO:0000313" key="6">
    <source>
        <dbReference type="EMBL" id="ODR54082.1"/>
    </source>
</evidence>
<comment type="similarity">
    <text evidence="1 4">Belongs to the bacterial histone-like protein family.</text>
</comment>
<dbReference type="GO" id="GO:0006270">
    <property type="term" value="P:DNA replication initiation"/>
    <property type="evidence" value="ECO:0007669"/>
    <property type="project" value="UniProtKB-ARBA"/>
</dbReference>
<dbReference type="SMART" id="SM00411">
    <property type="entry name" value="BHL"/>
    <property type="match status" value="1"/>
</dbReference>
<dbReference type="GO" id="GO:0030527">
    <property type="term" value="F:structural constituent of chromatin"/>
    <property type="evidence" value="ECO:0007669"/>
    <property type="project" value="InterPro"/>
</dbReference>
<dbReference type="GO" id="GO:0042802">
    <property type="term" value="F:identical protein binding"/>
    <property type="evidence" value="ECO:0007669"/>
    <property type="project" value="UniProtKB-ARBA"/>
</dbReference>
<dbReference type="PANTHER" id="PTHR33175:SF3">
    <property type="entry name" value="DNA-BINDING PROTEIN HU-BETA"/>
    <property type="match status" value="1"/>
</dbReference>
<proteinExistence type="inferred from homology"/>
<comment type="caution">
    <text evidence="6">The sequence shown here is derived from an EMBL/GenBank/DDBJ whole genome shotgun (WGS) entry which is preliminary data.</text>
</comment>
<dbReference type="RefSeq" id="WP_069431245.1">
    <property type="nucleotide sequence ID" value="NZ_MEHA01000003.1"/>
</dbReference>
<dbReference type="InterPro" id="IPR000119">
    <property type="entry name" value="Hist_DNA-bd"/>
</dbReference>
<dbReference type="GO" id="GO:0030261">
    <property type="term" value="P:chromosome condensation"/>
    <property type="evidence" value="ECO:0007669"/>
    <property type="project" value="UniProtKB-KW"/>
</dbReference>
<evidence type="ECO:0000256" key="3">
    <source>
        <dbReference type="ARBA" id="ARBA00023125"/>
    </source>
</evidence>
<dbReference type="GO" id="GO:0005829">
    <property type="term" value="C:cytosol"/>
    <property type="evidence" value="ECO:0007669"/>
    <property type="project" value="TreeGrafter"/>
</dbReference>
<dbReference type="Gene3D" id="4.10.520.10">
    <property type="entry name" value="IHF-like DNA-binding proteins"/>
    <property type="match status" value="1"/>
</dbReference>
<dbReference type="AlphaFoldDB" id="A0A1E3UPJ3"/>
<dbReference type="PANTHER" id="PTHR33175">
    <property type="entry name" value="DNA-BINDING PROTEIN HU"/>
    <property type="match status" value="1"/>
</dbReference>
<keyword evidence="2" id="KW-0226">DNA condensation</keyword>
<dbReference type="OrthoDB" id="9799835at2"/>
<evidence type="ECO:0000256" key="4">
    <source>
        <dbReference type="RuleBase" id="RU003939"/>
    </source>
</evidence>
<dbReference type="GO" id="GO:0003677">
    <property type="term" value="F:DNA binding"/>
    <property type="evidence" value="ECO:0007669"/>
    <property type="project" value="UniProtKB-KW"/>
</dbReference>
<dbReference type="CDD" id="cd13831">
    <property type="entry name" value="HU"/>
    <property type="match status" value="1"/>
</dbReference>
<sequence>MTKKELVSYVAEKANLSKKDAEIAVNSVFDGITEALKTDGKIQLVGFGSFEVKERAARMGKNPATGETIEIPAGKSPSFKAGKALKDTIK</sequence>
<feature type="region of interest" description="Disordered" evidence="5">
    <location>
        <begin position="58"/>
        <end position="90"/>
    </location>
</feature>
<evidence type="ECO:0000256" key="1">
    <source>
        <dbReference type="ARBA" id="ARBA00010529"/>
    </source>
</evidence>
<dbReference type="GO" id="GO:1990103">
    <property type="term" value="C:DnaA-HU complex"/>
    <property type="evidence" value="ECO:0007669"/>
    <property type="project" value="UniProtKB-ARBA"/>
</dbReference>